<feature type="domain" description="EF-hand" evidence="13">
    <location>
        <begin position="150"/>
        <end position="185"/>
    </location>
</feature>
<dbReference type="InterPro" id="IPR018247">
    <property type="entry name" value="EF_Hand_1_Ca_BS"/>
</dbReference>
<feature type="signal peptide" evidence="12">
    <location>
        <begin position="1"/>
        <end position="22"/>
    </location>
</feature>
<feature type="chain" id="PRO_5005892800" description="Reticulocalbin-3" evidence="12">
    <location>
        <begin position="23"/>
        <end position="312"/>
    </location>
</feature>
<dbReference type="Gene3D" id="1.10.238.10">
    <property type="entry name" value="EF-hand"/>
    <property type="match status" value="3"/>
</dbReference>
<dbReference type="PROSITE" id="PS00018">
    <property type="entry name" value="EF_HAND_1"/>
    <property type="match status" value="5"/>
</dbReference>
<feature type="domain" description="EF-hand" evidence="13">
    <location>
        <begin position="234"/>
        <end position="259"/>
    </location>
</feature>
<evidence type="ECO:0000256" key="6">
    <source>
        <dbReference type="ARBA" id="ARBA00022837"/>
    </source>
</evidence>
<dbReference type="InterPro" id="IPR002048">
    <property type="entry name" value="EF_hand_dom"/>
</dbReference>
<evidence type="ECO:0000256" key="3">
    <source>
        <dbReference type="ARBA" id="ARBA00022729"/>
    </source>
</evidence>
<evidence type="ECO:0000256" key="8">
    <source>
        <dbReference type="ARBA" id="ARBA00023186"/>
    </source>
</evidence>
<keyword evidence="3 12" id="KW-0732">Signal</keyword>
<comment type="function">
    <text evidence="9">Probable molecular chaperone assisting protein biosynthesis and transport in the endoplasmic reticulum. Required for the proper biosynthesis and transport of pulmonary surfactant-associated protein A/SP-A, pulmonary surfactant-associated protein D/SP-D and the lipid transporter ABCA3. By regulating both the proper expression and the degradation through the endoplasmic reticulum-associated protein degradation pathway of these proteins plays a crucial role in pulmonary surfactant homeostasis. Has an anti-fibrotic activity by negatively regulating the secretion of type I and type III collagens. This calcium-binding protein also transiently associates with immature PCSK6 and regulates its secretion.</text>
</comment>
<evidence type="ECO:0000256" key="5">
    <source>
        <dbReference type="ARBA" id="ARBA00022824"/>
    </source>
</evidence>
<dbReference type="SUPFAM" id="SSF47473">
    <property type="entry name" value="EF-hand"/>
    <property type="match status" value="2"/>
</dbReference>
<evidence type="ECO:0000256" key="10">
    <source>
        <dbReference type="ARBA" id="ARBA00063143"/>
    </source>
</evidence>
<evidence type="ECO:0000256" key="4">
    <source>
        <dbReference type="ARBA" id="ARBA00022737"/>
    </source>
</evidence>
<dbReference type="PANTHER" id="PTHR10827">
    <property type="entry name" value="RETICULOCALBIN"/>
    <property type="match status" value="1"/>
</dbReference>
<evidence type="ECO:0000256" key="1">
    <source>
        <dbReference type="ARBA" id="ARBA00004319"/>
    </source>
</evidence>
<evidence type="ECO:0000259" key="13">
    <source>
        <dbReference type="PROSITE" id="PS50222"/>
    </source>
</evidence>
<dbReference type="GO" id="GO:0015031">
    <property type="term" value="P:protein transport"/>
    <property type="evidence" value="ECO:0007669"/>
    <property type="project" value="UniProtKB-ARBA"/>
</dbReference>
<dbReference type="STRING" id="131310.A0A0N5A799"/>
<evidence type="ECO:0000256" key="12">
    <source>
        <dbReference type="SAM" id="SignalP"/>
    </source>
</evidence>
<evidence type="ECO:0000313" key="14">
    <source>
        <dbReference type="Proteomes" id="UP000038045"/>
    </source>
</evidence>
<keyword evidence="14" id="KW-1185">Reference proteome</keyword>
<name>A0A0N5A799_PARTI</name>
<organism evidence="14 15">
    <name type="scientific">Parastrongyloides trichosuri</name>
    <name type="common">Possum-specific nematode worm</name>
    <dbReference type="NCBI Taxonomy" id="131310"/>
    <lineage>
        <taxon>Eukaryota</taxon>
        <taxon>Metazoa</taxon>
        <taxon>Ecdysozoa</taxon>
        <taxon>Nematoda</taxon>
        <taxon>Chromadorea</taxon>
        <taxon>Rhabditida</taxon>
        <taxon>Tylenchina</taxon>
        <taxon>Panagrolaimomorpha</taxon>
        <taxon>Strongyloidoidea</taxon>
        <taxon>Strongyloididae</taxon>
        <taxon>Parastrongyloides</taxon>
    </lineage>
</organism>
<dbReference type="Proteomes" id="UP000038045">
    <property type="component" value="Unplaced"/>
</dbReference>
<dbReference type="GO" id="GO:0005788">
    <property type="term" value="C:endoplasmic reticulum lumen"/>
    <property type="evidence" value="ECO:0007669"/>
    <property type="project" value="UniProtKB-SubCell"/>
</dbReference>
<accession>A0A0N5A799</accession>
<dbReference type="FunFam" id="1.10.238.10:FF:000104">
    <property type="entry name" value="calumenin isoform X1"/>
    <property type="match status" value="1"/>
</dbReference>
<protein>
    <recommendedName>
        <fullName evidence="11">Reticulocalbin-3</fullName>
    </recommendedName>
</protein>
<keyword evidence="8" id="KW-0143">Chaperone</keyword>
<evidence type="ECO:0000313" key="15">
    <source>
        <dbReference type="WBParaSite" id="PTRK_0001788500.1"/>
    </source>
</evidence>
<reference evidence="15" key="1">
    <citation type="submission" date="2017-02" db="UniProtKB">
        <authorList>
            <consortium name="WormBaseParasite"/>
        </authorList>
    </citation>
    <scope>IDENTIFICATION</scope>
</reference>
<dbReference type="Pfam" id="PF13499">
    <property type="entry name" value="EF-hand_7"/>
    <property type="match status" value="2"/>
</dbReference>
<evidence type="ECO:0000256" key="11">
    <source>
        <dbReference type="ARBA" id="ARBA00072696"/>
    </source>
</evidence>
<dbReference type="AlphaFoldDB" id="A0A0N5A799"/>
<dbReference type="SMART" id="SM00054">
    <property type="entry name" value="EFh"/>
    <property type="match status" value="6"/>
</dbReference>
<dbReference type="GO" id="GO:0005509">
    <property type="term" value="F:calcium ion binding"/>
    <property type="evidence" value="ECO:0007669"/>
    <property type="project" value="InterPro"/>
</dbReference>
<dbReference type="WBParaSite" id="PTRK_0001788500.1">
    <property type="protein sequence ID" value="PTRK_0001788500.1"/>
    <property type="gene ID" value="PTRK_0001788500"/>
</dbReference>
<dbReference type="PANTHER" id="PTHR10827:SF95">
    <property type="entry name" value="LD34388P"/>
    <property type="match status" value="1"/>
</dbReference>
<evidence type="ECO:0000256" key="9">
    <source>
        <dbReference type="ARBA" id="ARBA00056975"/>
    </source>
</evidence>
<evidence type="ECO:0000256" key="7">
    <source>
        <dbReference type="ARBA" id="ARBA00023180"/>
    </source>
</evidence>
<feature type="domain" description="EF-hand" evidence="13">
    <location>
        <begin position="260"/>
        <end position="295"/>
    </location>
</feature>
<proteinExistence type="predicted"/>
<comment type="subunit">
    <text evidence="10">Interacts with PCSK6 (immature form including the propeptide); probably involved in the maturation and the secretion of PCSK6.</text>
</comment>
<keyword evidence="2" id="KW-0479">Metal-binding</keyword>
<sequence>MTFKNITIGIFLTIICLTLVYSDKEHVRHGAYSDKFKSEHDEHAHHEAIIGSKHEAEDFDEMPEHEAKEKLKVLAKRMDKNGDGIVSEAELIDWIHNSMIKLDQEEANERFIEIDSNKDNFVTWKEYAHEAFGTEDNVDMATVTDPDDKKLFDEDKAYFEAADLNKDGKISKEEFYAFQSPEHHDHMHHILIHNTLVEKDTNKDGRIDLKEYMQETHDNPNSEWYEVEKKRFEEEYDKNKDGFLDKDEIRKWLIPDIKDTARQEAQHLIENADKNKDMQLSYDEIVAAHKTFVGSEATNYGEILKEIHHEEL</sequence>
<feature type="domain" description="EF-hand" evidence="13">
    <location>
        <begin position="66"/>
        <end position="101"/>
    </location>
</feature>
<keyword evidence="5" id="KW-0256">Endoplasmic reticulum</keyword>
<keyword evidence="6" id="KW-0106">Calcium</keyword>
<comment type="subcellular location">
    <subcellularLocation>
        <location evidence="1">Endoplasmic reticulum lumen</location>
    </subcellularLocation>
</comment>
<dbReference type="InterPro" id="IPR011992">
    <property type="entry name" value="EF-hand-dom_pair"/>
</dbReference>
<keyword evidence="4" id="KW-0677">Repeat</keyword>
<keyword evidence="7" id="KW-0325">Glycoprotein</keyword>
<evidence type="ECO:0000256" key="2">
    <source>
        <dbReference type="ARBA" id="ARBA00022723"/>
    </source>
</evidence>
<dbReference type="Pfam" id="PF13202">
    <property type="entry name" value="EF-hand_5"/>
    <property type="match status" value="2"/>
</dbReference>
<dbReference type="PROSITE" id="PS50222">
    <property type="entry name" value="EF_HAND_2"/>
    <property type="match status" value="4"/>
</dbReference>